<feature type="transmembrane region" description="Helical" evidence="2">
    <location>
        <begin position="185"/>
        <end position="203"/>
    </location>
</feature>
<feature type="transmembrane region" description="Helical" evidence="2">
    <location>
        <begin position="288"/>
        <end position="308"/>
    </location>
</feature>
<accession>A0A9D1A1X7</accession>
<feature type="transmembrane region" description="Helical" evidence="2">
    <location>
        <begin position="247"/>
        <end position="276"/>
    </location>
</feature>
<dbReference type="Gene3D" id="1.20.120.1220">
    <property type="match status" value="1"/>
</dbReference>
<dbReference type="Pfam" id="PF01478">
    <property type="entry name" value="Peptidase_A24"/>
    <property type="match status" value="1"/>
</dbReference>
<comment type="caution">
    <text evidence="4">The sequence shown here is derived from an EMBL/GenBank/DDBJ whole genome shotgun (WGS) entry which is preliminary data.</text>
</comment>
<dbReference type="GO" id="GO:0004190">
    <property type="term" value="F:aspartic-type endopeptidase activity"/>
    <property type="evidence" value="ECO:0007669"/>
    <property type="project" value="InterPro"/>
</dbReference>
<dbReference type="Proteomes" id="UP000824261">
    <property type="component" value="Unassembled WGS sequence"/>
</dbReference>
<dbReference type="GO" id="GO:0006465">
    <property type="term" value="P:signal peptide processing"/>
    <property type="evidence" value="ECO:0007669"/>
    <property type="project" value="TreeGrafter"/>
</dbReference>
<dbReference type="EMBL" id="DVGB01000047">
    <property type="protein sequence ID" value="HIR01406.1"/>
    <property type="molecule type" value="Genomic_DNA"/>
</dbReference>
<evidence type="ECO:0000256" key="2">
    <source>
        <dbReference type="SAM" id="Phobius"/>
    </source>
</evidence>
<dbReference type="InterPro" id="IPR050882">
    <property type="entry name" value="Prepilin_peptidase/N-MTase"/>
</dbReference>
<feature type="domain" description="Prepilin type IV endopeptidase peptidase" evidence="3">
    <location>
        <begin position="167"/>
        <end position="269"/>
    </location>
</feature>
<dbReference type="InterPro" id="IPR000045">
    <property type="entry name" value="Prepilin_IV_endopep_pep"/>
</dbReference>
<proteinExistence type="inferred from homology"/>
<keyword evidence="2" id="KW-0472">Membrane</keyword>
<evidence type="ECO:0000259" key="3">
    <source>
        <dbReference type="Pfam" id="PF01478"/>
    </source>
</evidence>
<feature type="transmembrane region" description="Helical" evidence="2">
    <location>
        <begin position="154"/>
        <end position="178"/>
    </location>
</feature>
<comment type="similarity">
    <text evidence="1">Belongs to the peptidase A24 family.</text>
</comment>
<protein>
    <submittedName>
        <fullName evidence="4">Prepilin peptidase</fullName>
    </submittedName>
</protein>
<feature type="transmembrane region" description="Helical" evidence="2">
    <location>
        <begin position="209"/>
        <end position="226"/>
    </location>
</feature>
<keyword evidence="2" id="KW-1133">Transmembrane helix</keyword>
<gene>
    <name evidence="4" type="ORF">IAA69_04005</name>
</gene>
<reference evidence="4" key="1">
    <citation type="submission" date="2020-10" db="EMBL/GenBank/DDBJ databases">
        <authorList>
            <person name="Gilroy R."/>
        </authorList>
    </citation>
    <scope>NUCLEOTIDE SEQUENCE</scope>
    <source>
        <strain evidence="4">ChiGjej1B1-2707</strain>
    </source>
</reference>
<keyword evidence="2" id="KW-0812">Transmembrane</keyword>
<dbReference type="PANTHER" id="PTHR30487:SF0">
    <property type="entry name" value="PREPILIN LEADER PEPTIDASE_N-METHYLTRANSFERASE-RELATED"/>
    <property type="match status" value="1"/>
</dbReference>
<dbReference type="GO" id="GO:0005886">
    <property type="term" value="C:plasma membrane"/>
    <property type="evidence" value="ECO:0007669"/>
    <property type="project" value="TreeGrafter"/>
</dbReference>
<reference evidence="4" key="2">
    <citation type="journal article" date="2021" name="PeerJ">
        <title>Extensive microbial diversity within the chicken gut microbiome revealed by metagenomics and culture.</title>
        <authorList>
            <person name="Gilroy R."/>
            <person name="Ravi A."/>
            <person name="Getino M."/>
            <person name="Pursley I."/>
            <person name="Horton D.L."/>
            <person name="Alikhan N.F."/>
            <person name="Baker D."/>
            <person name="Gharbi K."/>
            <person name="Hall N."/>
            <person name="Watson M."/>
            <person name="Adriaenssens E.M."/>
            <person name="Foster-Nyarko E."/>
            <person name="Jarju S."/>
            <person name="Secka A."/>
            <person name="Antonio M."/>
            <person name="Oren A."/>
            <person name="Chaudhuri R.R."/>
            <person name="La Ragione R."/>
            <person name="Hildebrand F."/>
            <person name="Pallen M.J."/>
        </authorList>
    </citation>
    <scope>NUCLEOTIDE SEQUENCE</scope>
    <source>
        <strain evidence="4">ChiGjej1B1-2707</strain>
    </source>
</reference>
<name>A0A9D1A1X7_9ACTN</name>
<organism evidence="4 5">
    <name type="scientific">Candidatus Aveggerthella stercoripullorum</name>
    <dbReference type="NCBI Taxonomy" id="2840688"/>
    <lineage>
        <taxon>Bacteria</taxon>
        <taxon>Bacillati</taxon>
        <taxon>Actinomycetota</taxon>
        <taxon>Coriobacteriia</taxon>
        <taxon>Eggerthellales</taxon>
        <taxon>Eggerthellaceae</taxon>
        <taxon>Eggerthellaceae incertae sedis</taxon>
        <taxon>Candidatus Aveggerthella</taxon>
    </lineage>
</organism>
<evidence type="ECO:0000256" key="1">
    <source>
        <dbReference type="ARBA" id="ARBA00005801"/>
    </source>
</evidence>
<evidence type="ECO:0000313" key="4">
    <source>
        <dbReference type="EMBL" id="HIR01406.1"/>
    </source>
</evidence>
<dbReference type="AlphaFoldDB" id="A0A9D1A1X7"/>
<sequence length="309" mass="31608">MDASLFTPTGTTALALSSLTLAGIGASVPAVADGILRRSRERYRAWLHNALEEYCAFWRASGHAPQKCSSGQERALFEWAAELPRLASDGMLSKHELRLVAAANMPFSAFVTEDVLDAAPSEETVEREFSLPSTPLLVASGATLTGAASALSCIAWGFSATSAFAALFVASCWLMAVIDARSRTIPGVCTACIAASGIAWHIGLNEADITGSLAVAFATWALLAIGNRLSCALRGERGIGGGDVRTLPVVVGVLGASGAVLGLSASAGALAAYLAVKAVKGSLSLREKIPFGPFIAVAGIAGMASLALG</sequence>
<dbReference type="PANTHER" id="PTHR30487">
    <property type="entry name" value="TYPE 4 PREPILIN-LIKE PROTEINS LEADER PEPTIDE-PROCESSING ENZYME"/>
    <property type="match status" value="1"/>
</dbReference>
<evidence type="ECO:0000313" key="5">
    <source>
        <dbReference type="Proteomes" id="UP000824261"/>
    </source>
</evidence>